<name>A0ABT0PX12_9RHOB</name>
<evidence type="ECO:0000259" key="1">
    <source>
        <dbReference type="PROSITE" id="PS51186"/>
    </source>
</evidence>
<feature type="domain" description="N-acetyltransferase" evidence="1">
    <location>
        <begin position="108"/>
        <end position="194"/>
    </location>
</feature>
<dbReference type="Proteomes" id="UP001203880">
    <property type="component" value="Unassembled WGS sequence"/>
</dbReference>
<dbReference type="PANTHER" id="PTHR42791:SF1">
    <property type="entry name" value="N-ACETYLTRANSFERASE DOMAIN-CONTAINING PROTEIN"/>
    <property type="match status" value="1"/>
</dbReference>
<gene>
    <name evidence="2" type="ORF">M3P21_01150</name>
</gene>
<dbReference type="InterPro" id="IPR000182">
    <property type="entry name" value="GNAT_dom"/>
</dbReference>
<dbReference type="PROSITE" id="PS51186">
    <property type="entry name" value="GNAT"/>
    <property type="match status" value="1"/>
</dbReference>
<comment type="caution">
    <text evidence="2">The sequence shown here is derived from an EMBL/GenBank/DDBJ whole genome shotgun (WGS) entry which is preliminary data.</text>
</comment>
<dbReference type="InterPro" id="IPR016181">
    <property type="entry name" value="Acyl_CoA_acyltransferase"/>
</dbReference>
<reference evidence="2" key="1">
    <citation type="submission" date="2022-05" db="EMBL/GenBank/DDBJ databases">
        <authorList>
            <person name="Park J.-S."/>
        </authorList>
    </citation>
    <scope>NUCLEOTIDE SEQUENCE</scope>
    <source>
        <strain evidence="2">2012CJ41-6</strain>
    </source>
</reference>
<dbReference type="EMBL" id="JAMFMB010000001">
    <property type="protein sequence ID" value="MCL6282123.1"/>
    <property type="molecule type" value="Genomic_DNA"/>
</dbReference>
<dbReference type="Gene3D" id="3.40.630.30">
    <property type="match status" value="1"/>
</dbReference>
<proteinExistence type="predicted"/>
<dbReference type="RefSeq" id="WP_249706120.1">
    <property type="nucleotide sequence ID" value="NZ_JAMFMB010000001.1"/>
</dbReference>
<dbReference type="InterPro" id="IPR052523">
    <property type="entry name" value="Trichothecene_AcTrans"/>
</dbReference>
<evidence type="ECO:0000313" key="2">
    <source>
        <dbReference type="EMBL" id="MCL6282123.1"/>
    </source>
</evidence>
<dbReference type="SUPFAM" id="SSF55729">
    <property type="entry name" value="Acyl-CoA N-acyltransferases (Nat)"/>
    <property type="match status" value="1"/>
</dbReference>
<organism evidence="2 3">
    <name type="scientific">Ruegeria spongiae</name>
    <dbReference type="NCBI Taxonomy" id="2942209"/>
    <lineage>
        <taxon>Bacteria</taxon>
        <taxon>Pseudomonadati</taxon>
        <taxon>Pseudomonadota</taxon>
        <taxon>Alphaproteobacteria</taxon>
        <taxon>Rhodobacterales</taxon>
        <taxon>Roseobacteraceae</taxon>
        <taxon>Ruegeria</taxon>
    </lineage>
</organism>
<sequence length="194" mass="21538">MNIRPLRRGEHKLIGAIIGESFTGDPVNEFLLGPQPAITAFNVYVARELYLKHGFGHVAEDHSAGTMWLPPGVSKHIAFHKMLPTLAALLRHSGPRRLIRALPADDEFARHRPKEPHFYLYAIGTTLAGRGKGMGGKLLKAGLEQADKAGLPAYLESSKEENIGFYRNYGFEVTGTCHPVEGCPKEWLMWRPAQ</sequence>
<dbReference type="Pfam" id="PF00583">
    <property type="entry name" value="Acetyltransf_1"/>
    <property type="match status" value="1"/>
</dbReference>
<protein>
    <submittedName>
        <fullName evidence="2">GNAT family N-acetyltransferase</fullName>
    </submittedName>
</protein>
<dbReference type="PANTHER" id="PTHR42791">
    <property type="entry name" value="GNAT FAMILY ACETYLTRANSFERASE"/>
    <property type="match status" value="1"/>
</dbReference>
<evidence type="ECO:0000313" key="3">
    <source>
        <dbReference type="Proteomes" id="UP001203880"/>
    </source>
</evidence>
<keyword evidence="3" id="KW-1185">Reference proteome</keyword>
<accession>A0ABT0PX12</accession>